<evidence type="ECO:0000313" key="4">
    <source>
        <dbReference type="EMBL" id="PWR22791.1"/>
    </source>
</evidence>
<evidence type="ECO:0000313" key="5">
    <source>
        <dbReference type="Proteomes" id="UP000245461"/>
    </source>
</evidence>
<dbReference type="InterPro" id="IPR028087">
    <property type="entry name" value="Tad_N"/>
</dbReference>
<dbReference type="Proteomes" id="UP000245461">
    <property type="component" value="Unassembled WGS sequence"/>
</dbReference>
<comment type="caution">
    <text evidence="4">The sequence shown here is derived from an EMBL/GenBank/DDBJ whole genome shotgun (WGS) entry which is preliminary data.</text>
</comment>
<dbReference type="OrthoDB" id="7630116at2"/>
<evidence type="ECO:0000256" key="1">
    <source>
        <dbReference type="SAM" id="MobiDB-lite"/>
    </source>
</evidence>
<feature type="domain" description="Putative Flp pilus-assembly TadG-like N-terminal" evidence="3">
    <location>
        <begin position="24"/>
        <end position="71"/>
    </location>
</feature>
<reference evidence="4 5" key="1">
    <citation type="submission" date="2018-05" db="EMBL/GenBank/DDBJ databases">
        <title>Zavarzinia sp. HR-AS.</title>
        <authorList>
            <person name="Lee Y."/>
            <person name="Jeon C.O."/>
        </authorList>
    </citation>
    <scope>NUCLEOTIDE SEQUENCE [LARGE SCALE GENOMIC DNA]</scope>
    <source>
        <strain evidence="4 5">HR-AS</strain>
    </source>
</reference>
<keyword evidence="2" id="KW-1133">Transmembrane helix</keyword>
<protein>
    <recommendedName>
        <fullName evidence="3">Putative Flp pilus-assembly TadG-like N-terminal domain-containing protein</fullName>
    </recommendedName>
</protein>
<gene>
    <name evidence="4" type="ORF">DKG74_10180</name>
</gene>
<feature type="transmembrane region" description="Helical" evidence="2">
    <location>
        <begin position="25"/>
        <end position="49"/>
    </location>
</feature>
<dbReference type="EMBL" id="QGLE01000005">
    <property type="protein sequence ID" value="PWR22791.1"/>
    <property type="molecule type" value="Genomic_DNA"/>
</dbReference>
<keyword evidence="5" id="KW-1185">Reference proteome</keyword>
<sequence length="636" mass="65171">MVASMTSGSVHARSGGSRSKGERGAAALIFAVVLPILLLMVGFVVDFGYARYEKQRLQDSLDLAALAAARQLDGTATERSDARTAAITVMADNGFDAETIKAIEFGSYNRSRAILERFVAEGASGSASPTAVRITGSDLSPRFFSRIIATDALDVAARSTAVTTGRYTTVRIGSGLAGLSNGLLNAILGALLGSSVNLTALDYNGLLGANVDLLGFLDAYAVRAGLQVGDYDSLLGADVSALGVIGLVADLAQNAAGGDPSALGLGLGLGDAFPGISKLPLVNLSDVNVKLGDLLGVGLGTVQSGLATTLNVFDLVTAGIFAASPNDTTNATGEHVIAVSLGTFLGANLDISVVEGMQQRVVTERDIANGDNLLRTAQVRVLLQIDLGGPLGGVVHGLNTVLSLLQLIGLHLELLPGGDNLSVGVDVAPAEVRVTKLGCEPPAQADRYVRMNIDTGLLTAMVGQIDRTAFLSNNQAAVSTPLDILSLDLFGVPLLDLALGVNLPVAAPTYTDTDLKSGDATDEAAFPDLYASFSEDGHGPDNVEFPSSIHVGTKQIISNLGQDLQSKLGLQLDGLLGGLLSAILSPVLAIVEGLLAILGPILDGIVDLLLSTLGIRVGTADVAVINLECGNAKLVP</sequence>
<dbReference type="Pfam" id="PF13400">
    <property type="entry name" value="Tad"/>
    <property type="match status" value="1"/>
</dbReference>
<keyword evidence="2" id="KW-0812">Transmembrane</keyword>
<keyword evidence="2" id="KW-0472">Membrane</keyword>
<evidence type="ECO:0000256" key="2">
    <source>
        <dbReference type="SAM" id="Phobius"/>
    </source>
</evidence>
<dbReference type="AlphaFoldDB" id="A0A317E7Z0"/>
<proteinExistence type="predicted"/>
<name>A0A317E7Z0_9PROT</name>
<evidence type="ECO:0000259" key="3">
    <source>
        <dbReference type="Pfam" id="PF13400"/>
    </source>
</evidence>
<accession>A0A317E7Z0</accession>
<organism evidence="4 5">
    <name type="scientific">Zavarzinia aquatilis</name>
    <dbReference type="NCBI Taxonomy" id="2211142"/>
    <lineage>
        <taxon>Bacteria</taxon>
        <taxon>Pseudomonadati</taxon>
        <taxon>Pseudomonadota</taxon>
        <taxon>Alphaproteobacteria</taxon>
        <taxon>Rhodospirillales</taxon>
        <taxon>Zavarziniaceae</taxon>
        <taxon>Zavarzinia</taxon>
    </lineage>
</organism>
<feature type="region of interest" description="Disordered" evidence="1">
    <location>
        <begin position="1"/>
        <end position="20"/>
    </location>
</feature>